<evidence type="ECO:0000313" key="15">
    <source>
        <dbReference type="EnsemblMetazoa" id="HelroP131046"/>
    </source>
</evidence>
<evidence type="ECO:0000313" key="14">
    <source>
        <dbReference type="EMBL" id="ESO02456.1"/>
    </source>
</evidence>
<sequence>SIRQTNQDYSVSMYFRQIWVDERLAYDVKDGLKNVTRLGEGSWETIWTPDIFLRNEKRASFHEVTVDNRLLTLNHTGSLWYVIKVSATLSCPMKLQKYPMDTQICPMMFESCIYTMDAIYFSWYPKTVEYEKNMQMPQFKVQSHYLYDCVQNYTAGAFPCLAIKFVFRRDFGYFFIQVYVPSMLIVILSWVSFWLNIEASPARVSIGLLTVLTMTTQSAGVNASLPRVSYIKAVDVWMSMCLIFVFIALLEYALVNVMSRRHGRRNANVLTTLARCHQHFEKQPGEGASRQQNMLQRRPMQHVSLDQFSSSLAASIQNQLCGGRAPNTTAQIKDGLRHAKEIDRMSRKLFPLTFLLFNVFYWTAYAL</sequence>
<dbReference type="FunFam" id="2.70.170.10:FF:000094">
    <property type="entry name" value="Uncharacterized protein"/>
    <property type="match status" value="1"/>
</dbReference>
<keyword evidence="8 11" id="KW-0406">Ion transport</keyword>
<dbReference type="Pfam" id="PF02931">
    <property type="entry name" value="Neur_chan_LBD"/>
    <property type="match status" value="1"/>
</dbReference>
<feature type="domain" description="Neurotransmitter-gated ion-channel transmembrane" evidence="13">
    <location>
        <begin position="178"/>
        <end position="265"/>
    </location>
</feature>
<feature type="transmembrane region" description="Helical" evidence="11">
    <location>
        <begin position="171"/>
        <end position="195"/>
    </location>
</feature>
<keyword evidence="7 11" id="KW-1133">Transmembrane helix</keyword>
<dbReference type="NCBIfam" id="TIGR00860">
    <property type="entry name" value="LIC"/>
    <property type="match status" value="1"/>
</dbReference>
<keyword evidence="3 11" id="KW-0813">Transport</keyword>
<name>T1EHV1_HELRO</name>
<dbReference type="AlphaFoldDB" id="T1EHV1"/>
<dbReference type="CTD" id="20196151"/>
<evidence type="ECO:0000256" key="2">
    <source>
        <dbReference type="ARBA" id="ARBA00004236"/>
    </source>
</evidence>
<evidence type="ECO:0000256" key="6">
    <source>
        <dbReference type="ARBA" id="ARBA00022729"/>
    </source>
</evidence>
<keyword evidence="4" id="KW-1003">Cell membrane</keyword>
<dbReference type="CDD" id="cd19049">
    <property type="entry name" value="LGIC_TM_anion"/>
    <property type="match status" value="1"/>
</dbReference>
<dbReference type="InterPro" id="IPR006202">
    <property type="entry name" value="Neur_chan_lig-bd"/>
</dbReference>
<evidence type="ECO:0000256" key="11">
    <source>
        <dbReference type="RuleBase" id="RU000687"/>
    </source>
</evidence>
<evidence type="ECO:0000256" key="9">
    <source>
        <dbReference type="ARBA" id="ARBA00023136"/>
    </source>
</evidence>
<dbReference type="PRINTS" id="PR00252">
    <property type="entry name" value="NRIONCHANNEL"/>
</dbReference>
<dbReference type="Pfam" id="PF02932">
    <property type="entry name" value="Neur_chan_memb"/>
    <property type="match status" value="1"/>
</dbReference>
<dbReference type="InterPro" id="IPR036719">
    <property type="entry name" value="Neuro-gated_channel_TM_sf"/>
</dbReference>
<dbReference type="FunFam" id="1.20.58.390:FF:000123">
    <property type="entry name" value="Uncharacterized protein"/>
    <property type="match status" value="1"/>
</dbReference>
<protein>
    <submittedName>
        <fullName evidence="14 15">Uncharacterized protein</fullName>
    </submittedName>
</protein>
<feature type="transmembrane region" description="Helical" evidence="11">
    <location>
        <begin position="349"/>
        <end position="366"/>
    </location>
</feature>
<dbReference type="SUPFAM" id="SSF63712">
    <property type="entry name" value="Nicotinic receptor ligand binding domain-like"/>
    <property type="match status" value="1"/>
</dbReference>
<reference evidence="16" key="1">
    <citation type="submission" date="2012-12" db="EMBL/GenBank/DDBJ databases">
        <authorList>
            <person name="Hellsten U."/>
            <person name="Grimwood J."/>
            <person name="Chapman J.A."/>
            <person name="Shapiro H."/>
            <person name="Aerts A."/>
            <person name="Otillar R.P."/>
            <person name="Terry A.Y."/>
            <person name="Boore J.L."/>
            <person name="Simakov O."/>
            <person name="Marletaz F."/>
            <person name="Cho S.-J."/>
            <person name="Edsinger-Gonzales E."/>
            <person name="Havlak P."/>
            <person name="Kuo D.-H."/>
            <person name="Larsson T."/>
            <person name="Lv J."/>
            <person name="Arendt D."/>
            <person name="Savage R."/>
            <person name="Osoegawa K."/>
            <person name="de Jong P."/>
            <person name="Lindberg D.R."/>
            <person name="Seaver E.C."/>
            <person name="Weisblat D.A."/>
            <person name="Putnam N.H."/>
            <person name="Grigoriev I.V."/>
            <person name="Rokhsar D.S."/>
        </authorList>
    </citation>
    <scope>NUCLEOTIDE SEQUENCE</scope>
</reference>
<feature type="transmembrane region" description="Helical" evidence="11">
    <location>
        <begin position="236"/>
        <end position="255"/>
    </location>
</feature>
<dbReference type="PANTHER" id="PTHR18945">
    <property type="entry name" value="NEUROTRANSMITTER GATED ION CHANNEL"/>
    <property type="match status" value="1"/>
</dbReference>
<evidence type="ECO:0000256" key="5">
    <source>
        <dbReference type="ARBA" id="ARBA00022692"/>
    </source>
</evidence>
<evidence type="ECO:0000256" key="4">
    <source>
        <dbReference type="ARBA" id="ARBA00022475"/>
    </source>
</evidence>
<dbReference type="HOGENOM" id="CLU_010920_1_2_1"/>
<dbReference type="OrthoDB" id="407674at2759"/>
<keyword evidence="16" id="KW-1185">Reference proteome</keyword>
<keyword evidence="9 11" id="KW-0472">Membrane</keyword>
<dbReference type="GeneID" id="20196151"/>
<dbReference type="GO" id="GO:1902476">
    <property type="term" value="P:chloride transmembrane transport"/>
    <property type="evidence" value="ECO:0000318"/>
    <property type="project" value="GO_Central"/>
</dbReference>
<keyword evidence="5 11" id="KW-0812">Transmembrane</keyword>
<dbReference type="Gene3D" id="1.20.58.390">
    <property type="entry name" value="Neurotransmitter-gated ion-channel transmembrane domain"/>
    <property type="match status" value="1"/>
</dbReference>
<dbReference type="GO" id="GO:0005231">
    <property type="term" value="F:excitatory extracellular ligand-gated monoatomic ion channel activity"/>
    <property type="evidence" value="ECO:0000318"/>
    <property type="project" value="GO_Central"/>
</dbReference>
<dbReference type="InterPro" id="IPR036734">
    <property type="entry name" value="Neur_chan_lig-bd_sf"/>
</dbReference>
<dbReference type="EMBL" id="AMQM01000889">
    <property type="status" value="NOT_ANNOTATED_CDS"/>
    <property type="molecule type" value="Genomic_DNA"/>
</dbReference>
<dbReference type="InterPro" id="IPR006201">
    <property type="entry name" value="Neur_channel"/>
</dbReference>
<feature type="domain" description="Neurotransmitter-gated ion-channel ligand-binding" evidence="12">
    <location>
        <begin position="2"/>
        <end position="169"/>
    </location>
</feature>
<dbReference type="InterPro" id="IPR006029">
    <property type="entry name" value="Neurotrans-gated_channel_TM"/>
</dbReference>
<evidence type="ECO:0000256" key="7">
    <source>
        <dbReference type="ARBA" id="ARBA00022989"/>
    </source>
</evidence>
<dbReference type="InterPro" id="IPR018000">
    <property type="entry name" value="Neurotransmitter_ion_chnl_CS"/>
</dbReference>
<accession>T1EHV1</accession>
<dbReference type="PRINTS" id="PR00253">
    <property type="entry name" value="GABAARECEPTR"/>
</dbReference>
<dbReference type="SUPFAM" id="SSF90112">
    <property type="entry name" value="Neurotransmitter-gated ion-channel transmembrane pore"/>
    <property type="match status" value="1"/>
</dbReference>
<dbReference type="InParanoid" id="T1EHV1"/>
<keyword evidence="10 11" id="KW-0407">Ion channel</keyword>
<evidence type="ECO:0000259" key="12">
    <source>
        <dbReference type="Pfam" id="PF02931"/>
    </source>
</evidence>
<keyword evidence="6" id="KW-0732">Signal</keyword>
<dbReference type="OMA" id="AQTRTEF"/>
<evidence type="ECO:0000256" key="1">
    <source>
        <dbReference type="ARBA" id="ARBA00004141"/>
    </source>
</evidence>
<dbReference type="GO" id="GO:0005886">
    <property type="term" value="C:plasma membrane"/>
    <property type="evidence" value="ECO:0007669"/>
    <property type="project" value="UniProtKB-SubCell"/>
</dbReference>
<evidence type="ECO:0000259" key="13">
    <source>
        <dbReference type="Pfam" id="PF02932"/>
    </source>
</evidence>
<dbReference type="InterPro" id="IPR038050">
    <property type="entry name" value="Neuro_actylchol_rec"/>
</dbReference>
<dbReference type="GO" id="GO:0004888">
    <property type="term" value="F:transmembrane signaling receptor activity"/>
    <property type="evidence" value="ECO:0007669"/>
    <property type="project" value="InterPro"/>
</dbReference>
<dbReference type="STRING" id="6412.T1EHV1"/>
<dbReference type="PROSITE" id="PS00236">
    <property type="entry name" value="NEUROTR_ION_CHANNEL"/>
    <property type="match status" value="1"/>
</dbReference>
<comment type="subcellular location">
    <subcellularLocation>
        <location evidence="2">Cell membrane</location>
    </subcellularLocation>
    <subcellularLocation>
        <location evidence="1">Membrane</location>
        <topology evidence="1">Multi-pass membrane protein</topology>
    </subcellularLocation>
</comment>
<evidence type="ECO:0000256" key="8">
    <source>
        <dbReference type="ARBA" id="ARBA00023065"/>
    </source>
</evidence>
<dbReference type="EMBL" id="KB096742">
    <property type="protein sequence ID" value="ESO02456.1"/>
    <property type="molecule type" value="Genomic_DNA"/>
</dbReference>
<dbReference type="KEGG" id="hro:HELRODRAFT_131046"/>
<evidence type="ECO:0000256" key="10">
    <source>
        <dbReference type="ARBA" id="ARBA00023303"/>
    </source>
</evidence>
<gene>
    <name evidence="15" type="primary">20196151</name>
    <name evidence="14" type="ORF">HELRODRAFT_131046</name>
</gene>
<dbReference type="InterPro" id="IPR006028">
    <property type="entry name" value="GABAA/Glycine_rcpt"/>
</dbReference>
<dbReference type="Gene3D" id="2.70.170.10">
    <property type="entry name" value="Neurotransmitter-gated ion-channel ligand-binding domain"/>
    <property type="match status" value="1"/>
</dbReference>
<evidence type="ECO:0000256" key="3">
    <source>
        <dbReference type="ARBA" id="ARBA00022448"/>
    </source>
</evidence>
<organism evidence="15 16">
    <name type="scientific">Helobdella robusta</name>
    <name type="common">Californian leech</name>
    <dbReference type="NCBI Taxonomy" id="6412"/>
    <lineage>
        <taxon>Eukaryota</taxon>
        <taxon>Metazoa</taxon>
        <taxon>Spiralia</taxon>
        <taxon>Lophotrochozoa</taxon>
        <taxon>Annelida</taxon>
        <taxon>Clitellata</taxon>
        <taxon>Hirudinea</taxon>
        <taxon>Rhynchobdellida</taxon>
        <taxon>Glossiphoniidae</taxon>
        <taxon>Helobdella</taxon>
    </lineage>
</organism>
<comment type="caution">
    <text evidence="11">Lacks conserved residue(s) required for the propagation of feature annotation.</text>
</comment>
<reference evidence="15" key="3">
    <citation type="submission" date="2015-06" db="UniProtKB">
        <authorList>
            <consortium name="EnsemblMetazoa"/>
        </authorList>
    </citation>
    <scope>IDENTIFICATION</scope>
</reference>
<dbReference type="eggNOG" id="KOG3644">
    <property type="taxonomic scope" value="Eukaryota"/>
</dbReference>
<dbReference type="EnsemblMetazoa" id="HelroT131046">
    <property type="protein sequence ID" value="HelroP131046"/>
    <property type="gene ID" value="HelroG131046"/>
</dbReference>
<reference evidence="14 16" key="2">
    <citation type="journal article" date="2013" name="Nature">
        <title>Insights into bilaterian evolution from three spiralian genomes.</title>
        <authorList>
            <person name="Simakov O."/>
            <person name="Marletaz F."/>
            <person name="Cho S.J."/>
            <person name="Edsinger-Gonzales E."/>
            <person name="Havlak P."/>
            <person name="Hellsten U."/>
            <person name="Kuo D.H."/>
            <person name="Larsson T."/>
            <person name="Lv J."/>
            <person name="Arendt D."/>
            <person name="Savage R."/>
            <person name="Osoegawa K."/>
            <person name="de Jong P."/>
            <person name="Grimwood J."/>
            <person name="Chapman J.A."/>
            <person name="Shapiro H."/>
            <person name="Aerts A."/>
            <person name="Otillar R.P."/>
            <person name="Terry A.Y."/>
            <person name="Boore J.L."/>
            <person name="Grigoriev I.V."/>
            <person name="Lindberg D.R."/>
            <person name="Seaver E.C."/>
            <person name="Weisblat D.A."/>
            <person name="Putnam N.H."/>
            <person name="Rokhsar D.S."/>
        </authorList>
    </citation>
    <scope>NUCLEOTIDE SEQUENCE</scope>
</reference>
<comment type="similarity">
    <text evidence="11">Belongs to the ligand-gated ion channel (TC 1.A.9) family.</text>
</comment>
<dbReference type="RefSeq" id="XP_009019864.1">
    <property type="nucleotide sequence ID" value="XM_009021616.1"/>
</dbReference>
<dbReference type="GO" id="GO:0098794">
    <property type="term" value="C:postsynapse"/>
    <property type="evidence" value="ECO:0007669"/>
    <property type="project" value="GOC"/>
</dbReference>
<dbReference type="Proteomes" id="UP000015101">
    <property type="component" value="Unassembled WGS sequence"/>
</dbReference>
<evidence type="ECO:0000313" key="16">
    <source>
        <dbReference type="Proteomes" id="UP000015101"/>
    </source>
</evidence>
<proteinExistence type="inferred from homology"/>